<dbReference type="PROSITE" id="PS51057">
    <property type="entry name" value="PAIRED_2"/>
    <property type="match status" value="1"/>
</dbReference>
<sequence>MKIAQLKWEYPSLFAWEIREKLLSEEICPEDKIPSVSSINRVLRSLPMDLHFPNTPEQSNPGTLDSSDLHIASSNLNIPPKLGKVDVSPPNCQQRNRTVFSTAQSEILEKEFMQVQYPDIARREKLAADTALSEITIRIWFSNRRAKWRREEKLKKDMKISGSACHIVSHSPFGHLTHGLSSFHSSVLNGCFTHQLIPTSQPHICMSDQIASHVSAAIPGRASTAGCSLASIDAPLTASSASSADFRLNVAVATLDGMSFPVPRSLQSVPHLAQHGITIPPIYTSVPLATVNDCGFKRHYNSCGSPIPFDNLHPVYHY</sequence>
<dbReference type="AlphaFoldDB" id="A0A974DCC2"/>
<feature type="domain" description="Paired" evidence="14">
    <location>
        <begin position="1"/>
        <end position="46"/>
    </location>
</feature>
<dbReference type="GO" id="GO:0005634">
    <property type="term" value="C:nucleus"/>
    <property type="evidence" value="ECO:0007669"/>
    <property type="project" value="UniProtKB-SubCell"/>
</dbReference>
<comment type="subcellular location">
    <subcellularLocation>
        <location evidence="1 11 12">Nucleus</location>
    </subcellularLocation>
</comment>
<reference evidence="16" key="1">
    <citation type="journal article" date="2016" name="Nature">
        <title>Genome evolution in the allotetraploid frog Xenopus laevis.</title>
        <authorList>
            <person name="Session A.M."/>
            <person name="Uno Y."/>
            <person name="Kwon T."/>
            <person name="Chapman J.A."/>
            <person name="Toyoda A."/>
            <person name="Takahashi S."/>
            <person name="Fukui A."/>
            <person name="Hikosaka A."/>
            <person name="Suzuki A."/>
            <person name="Kondo M."/>
            <person name="van Heeringen S.J."/>
            <person name="Quigley I."/>
            <person name="Heinz S."/>
            <person name="Ogino H."/>
            <person name="Ochi H."/>
            <person name="Hellsten U."/>
            <person name="Lyons J.B."/>
            <person name="Simakov O."/>
            <person name="Putnam N."/>
            <person name="Stites J."/>
            <person name="Kuroki Y."/>
            <person name="Tanaka T."/>
            <person name="Michiue T."/>
            <person name="Watanabe M."/>
            <person name="Bogdanovic O."/>
            <person name="Lister R."/>
            <person name="Georgiou G."/>
            <person name="Paranjpe S.S."/>
            <person name="van Kruijsbergen I."/>
            <person name="Shu S."/>
            <person name="Carlson J."/>
            <person name="Kinoshita T."/>
            <person name="Ohta Y."/>
            <person name="Mawaribuchi S."/>
            <person name="Jenkins J."/>
            <person name="Grimwood J."/>
            <person name="Schmutz J."/>
            <person name="Mitros T."/>
            <person name="Mozaffari S.V."/>
            <person name="Suzuki Y."/>
            <person name="Haramoto Y."/>
            <person name="Yamamoto T.S."/>
            <person name="Takagi C."/>
            <person name="Heald R."/>
            <person name="Miller K."/>
            <person name="Haudenschild C."/>
            <person name="Kitzman J."/>
            <person name="Nakayama T."/>
            <person name="Izutsu Y."/>
            <person name="Robert J."/>
            <person name="Fortriede J."/>
            <person name="Burns K."/>
            <person name="Lotay V."/>
            <person name="Karimi K."/>
            <person name="Yasuoka Y."/>
            <person name="Dichmann D.S."/>
            <person name="Flajnik M.F."/>
            <person name="Houston D.W."/>
            <person name="Shendure J."/>
            <person name="DuPasquier L."/>
            <person name="Vize P.D."/>
            <person name="Zorn A.M."/>
            <person name="Ito M."/>
            <person name="Marcotte E.M."/>
            <person name="Wallingford J.B."/>
            <person name="Ito Y."/>
            <person name="Asashima M."/>
            <person name="Ueno N."/>
            <person name="Matsuda Y."/>
            <person name="Veenstra G.J."/>
            <person name="Fujiyama A."/>
            <person name="Harland R.M."/>
            <person name="Taira M."/>
            <person name="Rokhsar D.S."/>
        </authorList>
    </citation>
    <scope>NUCLEOTIDE SEQUENCE [LARGE SCALE GENOMIC DNA]</scope>
    <source>
        <strain evidence="16">J</strain>
    </source>
</reference>
<keyword evidence="6 11" id="KW-0238">DNA-binding</keyword>
<dbReference type="PANTHER" id="PTHR45636">
    <property type="entry name" value="PAIRED BOX PROTEIN PAX-6-RELATED-RELATED"/>
    <property type="match status" value="1"/>
</dbReference>
<evidence type="ECO:0000256" key="2">
    <source>
        <dbReference type="ARBA" id="ARBA00005733"/>
    </source>
</evidence>
<comment type="similarity">
    <text evidence="2">Belongs to the paired homeobox family.</text>
</comment>
<keyword evidence="3" id="KW-0217">Developmental protein</keyword>
<keyword evidence="4" id="KW-0563">Paired box</keyword>
<dbReference type="InterPro" id="IPR009057">
    <property type="entry name" value="Homeodomain-like_sf"/>
</dbReference>
<evidence type="ECO:0000256" key="7">
    <source>
        <dbReference type="ARBA" id="ARBA00023155"/>
    </source>
</evidence>
<keyword evidence="7 11" id="KW-0371">Homeobox</keyword>
<dbReference type="GO" id="GO:0000981">
    <property type="term" value="F:DNA-binding transcription factor activity, RNA polymerase II-specific"/>
    <property type="evidence" value="ECO:0007669"/>
    <property type="project" value="InterPro"/>
</dbReference>
<dbReference type="Pfam" id="PF00292">
    <property type="entry name" value="PAX"/>
    <property type="match status" value="1"/>
</dbReference>
<evidence type="ECO:0000259" key="14">
    <source>
        <dbReference type="PROSITE" id="PS51057"/>
    </source>
</evidence>
<evidence type="ECO:0000256" key="10">
    <source>
        <dbReference type="ARBA" id="ARBA00044108"/>
    </source>
</evidence>
<protein>
    <recommendedName>
        <fullName evidence="10">Paired box protein Pax-6</fullName>
    </recommendedName>
</protein>
<evidence type="ECO:0000256" key="5">
    <source>
        <dbReference type="ARBA" id="ARBA00023015"/>
    </source>
</evidence>
<dbReference type="Gene3D" id="1.10.10.60">
    <property type="entry name" value="Homeodomain-like"/>
    <property type="match status" value="1"/>
</dbReference>
<dbReference type="InterPro" id="IPR043565">
    <property type="entry name" value="PAX_fam"/>
</dbReference>
<proteinExistence type="inferred from homology"/>
<dbReference type="Proteomes" id="UP000694892">
    <property type="component" value="Chromosome 3L"/>
</dbReference>
<dbReference type="SMART" id="SM00389">
    <property type="entry name" value="HOX"/>
    <property type="match status" value="1"/>
</dbReference>
<evidence type="ECO:0000256" key="3">
    <source>
        <dbReference type="ARBA" id="ARBA00022473"/>
    </source>
</evidence>
<dbReference type="Gene3D" id="1.10.10.10">
    <property type="entry name" value="Winged helix-like DNA-binding domain superfamily/Winged helix DNA-binding domain"/>
    <property type="match status" value="1"/>
</dbReference>
<dbReference type="CDD" id="cd00086">
    <property type="entry name" value="homeodomain"/>
    <property type="match status" value="1"/>
</dbReference>
<feature type="DNA-binding region" description="Homeobox" evidence="11">
    <location>
        <begin position="93"/>
        <end position="152"/>
    </location>
</feature>
<dbReference type="InterPro" id="IPR001523">
    <property type="entry name" value="Paired_dom"/>
</dbReference>
<dbReference type="InterPro" id="IPR001356">
    <property type="entry name" value="HD"/>
</dbReference>
<name>A0A974DCC2_XENLA</name>
<evidence type="ECO:0000256" key="11">
    <source>
        <dbReference type="PROSITE-ProRule" id="PRU00108"/>
    </source>
</evidence>
<evidence type="ECO:0000256" key="6">
    <source>
        <dbReference type="ARBA" id="ARBA00023125"/>
    </source>
</evidence>
<accession>A0A974DCC2</accession>
<organism evidence="15 16">
    <name type="scientific">Xenopus laevis</name>
    <name type="common">African clawed frog</name>
    <dbReference type="NCBI Taxonomy" id="8355"/>
    <lineage>
        <taxon>Eukaryota</taxon>
        <taxon>Metazoa</taxon>
        <taxon>Chordata</taxon>
        <taxon>Craniata</taxon>
        <taxon>Vertebrata</taxon>
        <taxon>Euteleostomi</taxon>
        <taxon>Amphibia</taxon>
        <taxon>Batrachia</taxon>
        <taxon>Anura</taxon>
        <taxon>Pipoidea</taxon>
        <taxon>Pipidae</taxon>
        <taxon>Xenopodinae</taxon>
        <taxon>Xenopus</taxon>
        <taxon>Xenopus</taxon>
    </lineage>
</organism>
<dbReference type="Pfam" id="PF00046">
    <property type="entry name" value="Homeodomain"/>
    <property type="match status" value="1"/>
</dbReference>
<feature type="domain" description="Homeobox" evidence="13">
    <location>
        <begin position="91"/>
        <end position="151"/>
    </location>
</feature>
<evidence type="ECO:0000256" key="1">
    <source>
        <dbReference type="ARBA" id="ARBA00004123"/>
    </source>
</evidence>
<evidence type="ECO:0000256" key="8">
    <source>
        <dbReference type="ARBA" id="ARBA00023163"/>
    </source>
</evidence>
<dbReference type="PROSITE" id="PS50071">
    <property type="entry name" value="HOMEOBOX_2"/>
    <property type="match status" value="1"/>
</dbReference>
<dbReference type="InterPro" id="IPR036388">
    <property type="entry name" value="WH-like_DNA-bd_sf"/>
</dbReference>
<evidence type="ECO:0000313" key="15">
    <source>
        <dbReference type="EMBL" id="OCT89309.1"/>
    </source>
</evidence>
<evidence type="ECO:0000313" key="16">
    <source>
        <dbReference type="Proteomes" id="UP000694892"/>
    </source>
</evidence>
<gene>
    <name evidence="15" type="ORF">XELAEV_18017929mg</name>
</gene>
<keyword evidence="9 11" id="KW-0539">Nucleus</keyword>
<evidence type="ECO:0000259" key="13">
    <source>
        <dbReference type="PROSITE" id="PS50071"/>
    </source>
</evidence>
<keyword evidence="8" id="KW-0804">Transcription</keyword>
<keyword evidence="5" id="KW-0805">Transcription regulation</keyword>
<evidence type="ECO:0000256" key="12">
    <source>
        <dbReference type="RuleBase" id="RU000682"/>
    </source>
</evidence>
<dbReference type="GO" id="GO:0000978">
    <property type="term" value="F:RNA polymerase II cis-regulatory region sequence-specific DNA binding"/>
    <property type="evidence" value="ECO:0007669"/>
    <property type="project" value="TreeGrafter"/>
</dbReference>
<dbReference type="SUPFAM" id="SSF46689">
    <property type="entry name" value="Homeodomain-like"/>
    <property type="match status" value="2"/>
</dbReference>
<dbReference type="InterPro" id="IPR017970">
    <property type="entry name" value="Homeobox_CS"/>
</dbReference>
<evidence type="ECO:0000256" key="4">
    <source>
        <dbReference type="ARBA" id="ARBA00022724"/>
    </source>
</evidence>
<dbReference type="PROSITE" id="PS00027">
    <property type="entry name" value="HOMEOBOX_1"/>
    <property type="match status" value="1"/>
</dbReference>
<evidence type="ECO:0000256" key="9">
    <source>
        <dbReference type="ARBA" id="ARBA00023242"/>
    </source>
</evidence>
<dbReference type="EMBL" id="CM004470">
    <property type="protein sequence ID" value="OCT89309.1"/>
    <property type="molecule type" value="Genomic_DNA"/>
</dbReference>
<dbReference type="PANTHER" id="PTHR45636:SF48">
    <property type="entry name" value="PAIRED BOX PROTEIN PAX-6"/>
    <property type="match status" value="1"/>
</dbReference>